<evidence type="ECO:0000256" key="2">
    <source>
        <dbReference type="SAM" id="SignalP"/>
    </source>
</evidence>
<dbReference type="Pfam" id="PF03401">
    <property type="entry name" value="TctC"/>
    <property type="match status" value="1"/>
</dbReference>
<dbReference type="AlphaFoldDB" id="A0AAU7LPC6"/>
<organism evidence="3">
    <name type="scientific">Polaromonas hydrogenivorans</name>
    <dbReference type="NCBI Taxonomy" id="335476"/>
    <lineage>
        <taxon>Bacteria</taxon>
        <taxon>Pseudomonadati</taxon>
        <taxon>Pseudomonadota</taxon>
        <taxon>Betaproteobacteria</taxon>
        <taxon>Burkholderiales</taxon>
        <taxon>Comamonadaceae</taxon>
        <taxon>Polaromonas</taxon>
    </lineage>
</organism>
<dbReference type="PROSITE" id="PS51318">
    <property type="entry name" value="TAT"/>
    <property type="match status" value="1"/>
</dbReference>
<name>A0AAU7LPC6_9BURK</name>
<dbReference type="PANTHER" id="PTHR42928:SF5">
    <property type="entry name" value="BLR1237 PROTEIN"/>
    <property type="match status" value="1"/>
</dbReference>
<dbReference type="CDD" id="cd13578">
    <property type="entry name" value="PBP2_Bug27"/>
    <property type="match status" value="1"/>
</dbReference>
<evidence type="ECO:0000313" key="3">
    <source>
        <dbReference type="EMBL" id="XBP69482.1"/>
    </source>
</evidence>
<dbReference type="PANTHER" id="PTHR42928">
    <property type="entry name" value="TRICARBOXYLATE-BINDING PROTEIN"/>
    <property type="match status" value="1"/>
</dbReference>
<proteinExistence type="inferred from homology"/>
<dbReference type="EMBL" id="CP157675">
    <property type="protein sequence ID" value="XBP69482.1"/>
    <property type="molecule type" value="Genomic_DNA"/>
</dbReference>
<gene>
    <name evidence="3" type="ORF">ABLV49_16550</name>
</gene>
<dbReference type="RefSeq" id="WP_349278126.1">
    <property type="nucleotide sequence ID" value="NZ_CBCSCU010000009.1"/>
</dbReference>
<dbReference type="SUPFAM" id="SSF53850">
    <property type="entry name" value="Periplasmic binding protein-like II"/>
    <property type="match status" value="1"/>
</dbReference>
<feature type="signal peptide" evidence="2">
    <location>
        <begin position="1"/>
        <end position="32"/>
    </location>
</feature>
<dbReference type="InterPro" id="IPR005064">
    <property type="entry name" value="BUG"/>
</dbReference>
<sequence length="339" mass="35216">MSHSSVFTNASRRRFSLGALACAALLGSGLLAAVPAAAQAAYPSKTITIIVPFAAGGTTDILARIVGQALTAELGQTVIVDNRAGAGGNIGGQAAARAAADGYTLFMGTVGTHAINASLYKKMPFDPVKDFAPLTRVANVPNLLVANPAQPFKTVKELIAYAKANPGKLNFGSSGNGSSIHLSGELFKSMAKVDMQHVPYKGSAPAMTDLLGNQVAIMFDNMPSAIQHVRSGKLRAIAVTTPKRSPELPDVPTIAEAGVPGYEATSWFGLFAPAATPPAVVTRLNTAIAKVLAKPEVKKQINEQGAEVYSETPAQFAAFIQKESAKWSKVVKESGASLD</sequence>
<keyword evidence="2" id="KW-0732">Signal</keyword>
<dbReference type="InterPro" id="IPR006311">
    <property type="entry name" value="TAT_signal"/>
</dbReference>
<comment type="similarity">
    <text evidence="1">Belongs to the UPF0065 (bug) family.</text>
</comment>
<dbReference type="Gene3D" id="3.40.190.150">
    <property type="entry name" value="Bordetella uptake gene, domain 1"/>
    <property type="match status" value="1"/>
</dbReference>
<dbReference type="InterPro" id="IPR042100">
    <property type="entry name" value="Bug_dom1"/>
</dbReference>
<protein>
    <submittedName>
        <fullName evidence="3">Tripartite tricarboxylate transporter substrate binding protein</fullName>
    </submittedName>
</protein>
<evidence type="ECO:0000256" key="1">
    <source>
        <dbReference type="ARBA" id="ARBA00006987"/>
    </source>
</evidence>
<reference evidence="3" key="1">
    <citation type="submission" date="2024-05" db="EMBL/GenBank/DDBJ databases">
        <authorList>
            <person name="Bunk B."/>
            <person name="Swiderski J."/>
            <person name="Sproer C."/>
            <person name="Thiel V."/>
        </authorList>
    </citation>
    <scope>NUCLEOTIDE SEQUENCE</scope>
    <source>
        <strain evidence="3">DSM 17735</strain>
    </source>
</reference>
<dbReference type="PIRSF" id="PIRSF017082">
    <property type="entry name" value="YflP"/>
    <property type="match status" value="1"/>
</dbReference>
<dbReference type="Gene3D" id="3.40.190.10">
    <property type="entry name" value="Periplasmic binding protein-like II"/>
    <property type="match status" value="1"/>
</dbReference>
<accession>A0AAU7LPC6</accession>
<feature type="chain" id="PRO_5043638754" evidence="2">
    <location>
        <begin position="33"/>
        <end position="339"/>
    </location>
</feature>